<evidence type="ECO:0000313" key="1">
    <source>
        <dbReference type="EMBL" id="QGW28309.1"/>
    </source>
</evidence>
<organism evidence="1 2">
    <name type="scientific">Phnomibacter ginsenosidimutans</name>
    <dbReference type="NCBI Taxonomy" id="2676868"/>
    <lineage>
        <taxon>Bacteria</taxon>
        <taxon>Pseudomonadati</taxon>
        <taxon>Bacteroidota</taxon>
        <taxon>Chitinophagia</taxon>
        <taxon>Chitinophagales</taxon>
        <taxon>Chitinophagaceae</taxon>
        <taxon>Phnomibacter</taxon>
    </lineage>
</organism>
<gene>
    <name evidence="1" type="ORF">GLV81_09540</name>
</gene>
<proteinExistence type="predicted"/>
<reference evidence="1 2" key="1">
    <citation type="submission" date="2019-11" db="EMBL/GenBank/DDBJ databases">
        <authorList>
            <person name="Im W.T."/>
        </authorList>
    </citation>
    <scope>NUCLEOTIDE SEQUENCE [LARGE SCALE GENOMIC DNA]</scope>
    <source>
        <strain evidence="1 2">SB-02</strain>
    </source>
</reference>
<dbReference type="Proteomes" id="UP000426027">
    <property type="component" value="Chromosome"/>
</dbReference>
<dbReference type="KEGG" id="fls:GLV81_09540"/>
<protein>
    <submittedName>
        <fullName evidence="1">Uncharacterized protein</fullName>
    </submittedName>
</protein>
<sequence length="162" mass="18993">MIISLNFSTEPSLHLKFQNLYNELSFLQNFYQDREYGSSVVEIAGSLICKTPYQLQFVDLSVEHIKSKKLISFASKIDIEWVEEHDEHAVRTECKKKLKDTIAGFNQLGIKDFDLSAFITDFNEFLRIIENNTLEQTKETMPPLNSKTLKVYEEKWKRFLNS</sequence>
<dbReference type="EMBL" id="CP046566">
    <property type="protein sequence ID" value="QGW28309.1"/>
    <property type="molecule type" value="Genomic_DNA"/>
</dbReference>
<evidence type="ECO:0000313" key="2">
    <source>
        <dbReference type="Proteomes" id="UP000426027"/>
    </source>
</evidence>
<keyword evidence="2" id="KW-1185">Reference proteome</keyword>
<name>A0A6I6GT23_9BACT</name>
<accession>A0A6I6GT23</accession>
<dbReference type="RefSeq" id="WP_157478666.1">
    <property type="nucleotide sequence ID" value="NZ_CP046566.1"/>
</dbReference>
<dbReference type="AlphaFoldDB" id="A0A6I6GT23"/>